<dbReference type="AlphaFoldDB" id="A0AA88GHR8"/>
<evidence type="ECO:0000256" key="1">
    <source>
        <dbReference type="SAM" id="Coils"/>
    </source>
</evidence>
<dbReference type="Gene3D" id="1.20.5.340">
    <property type="match status" value="1"/>
</dbReference>
<keyword evidence="1" id="KW-0175">Coiled coil</keyword>
<dbReference type="EMBL" id="PYSW02000040">
    <property type="protein sequence ID" value="KAG2375118.1"/>
    <property type="molecule type" value="Genomic_DNA"/>
</dbReference>
<organism evidence="2 3">
    <name type="scientific">Naegleria lovaniensis</name>
    <name type="common">Amoeba</name>
    <dbReference type="NCBI Taxonomy" id="51637"/>
    <lineage>
        <taxon>Eukaryota</taxon>
        <taxon>Discoba</taxon>
        <taxon>Heterolobosea</taxon>
        <taxon>Tetramitia</taxon>
        <taxon>Eutetramitia</taxon>
        <taxon>Vahlkampfiidae</taxon>
        <taxon>Naegleria</taxon>
    </lineage>
</organism>
<dbReference type="GeneID" id="68102576"/>
<dbReference type="Proteomes" id="UP000816034">
    <property type="component" value="Unassembled WGS sequence"/>
</dbReference>
<proteinExistence type="predicted"/>
<dbReference type="SUPFAM" id="SSF58100">
    <property type="entry name" value="Bacterial hemolysins"/>
    <property type="match status" value="1"/>
</dbReference>
<gene>
    <name evidence="2" type="ORF">C9374_010122</name>
</gene>
<evidence type="ECO:0000313" key="3">
    <source>
        <dbReference type="Proteomes" id="UP000816034"/>
    </source>
</evidence>
<feature type="coiled-coil region" evidence="1">
    <location>
        <begin position="137"/>
        <end position="206"/>
    </location>
</feature>
<keyword evidence="3" id="KW-1185">Reference proteome</keyword>
<evidence type="ECO:0000313" key="2">
    <source>
        <dbReference type="EMBL" id="KAG2375118.1"/>
    </source>
</evidence>
<reference evidence="2 3" key="1">
    <citation type="journal article" date="2018" name="BMC Genomics">
        <title>The genome of Naegleria lovaniensis, the basis for a comparative approach to unravel pathogenicity factors of the human pathogenic amoeba N. fowleri.</title>
        <authorList>
            <person name="Liechti N."/>
            <person name="Schurch N."/>
            <person name="Bruggmann R."/>
            <person name="Wittwer M."/>
        </authorList>
    </citation>
    <scope>NUCLEOTIDE SEQUENCE [LARGE SCALE GENOMIC DNA]</scope>
    <source>
        <strain evidence="2 3">ATCC 30569</strain>
    </source>
</reference>
<protein>
    <submittedName>
        <fullName evidence="2">Uncharacterized protein</fullName>
    </submittedName>
</protein>
<dbReference type="RefSeq" id="XP_044544292.1">
    <property type="nucleotide sequence ID" value="XM_044685632.1"/>
</dbReference>
<name>A0AA88GHR8_NAELO</name>
<accession>A0AA88GHR8</accession>
<sequence length="240" mass="26650">MESVDLTAQTILPHYASLNPASEDDLHKSLLEMYDDLLPKNELLEITDASKPLVNHLSNMIDGDTESNERKRKYVACTDDVLGYLKLLKQMKKFKATTPLQDVQNFKVYEVQKFDPSAFISSNPKPKTFLGTLFSSVKELNTKVSTLTSELSAANTNIANLTLELSTANTNISNLTLELSTANTNIENLTSELSTANTKIDTLTSKVRALQIARISERLDSILKNSGRESQFNVFQLSGQ</sequence>
<comment type="caution">
    <text evidence="2">The sequence shown here is derived from an EMBL/GenBank/DDBJ whole genome shotgun (WGS) entry which is preliminary data.</text>
</comment>